<keyword evidence="5 8" id="KW-0812">Transmembrane</keyword>
<feature type="region of interest" description="Disordered" evidence="9">
    <location>
        <begin position="119"/>
        <end position="138"/>
    </location>
</feature>
<evidence type="ECO:0000256" key="1">
    <source>
        <dbReference type="ARBA" id="ARBA00004127"/>
    </source>
</evidence>
<evidence type="ECO:0000313" key="11">
    <source>
        <dbReference type="Proteomes" id="UP001432062"/>
    </source>
</evidence>
<feature type="transmembrane region" description="Helical" evidence="8">
    <location>
        <begin position="78"/>
        <end position="108"/>
    </location>
</feature>
<sequence length="183" mass="20029">MHERFVQQSFDADHIAAIDNTTRKLVAENGKHKVHTVGFWFALGHSSVVFILVALPAFEVRTLAANLENQDSRLQQWTGLWGTSISGTFLIVIGLLNLASLLGIWRVFRQMRQGGLRRGAARARAGQPGPVEPGARAGRAAGRETVADVSGRTVLLVANWVVTAAIWRFAGVERHWQGDPATK</sequence>
<accession>A0ABZ1Z2M1</accession>
<keyword evidence="6 8" id="KW-1133">Transmembrane helix</keyword>
<keyword evidence="7 8" id="KW-0472">Membrane</keyword>
<dbReference type="Proteomes" id="UP001432062">
    <property type="component" value="Chromosome"/>
</dbReference>
<keyword evidence="11" id="KW-1185">Reference proteome</keyword>
<dbReference type="Pfam" id="PF03824">
    <property type="entry name" value="NicO"/>
    <property type="match status" value="1"/>
</dbReference>
<comment type="caution">
    <text evidence="8">Lacks conserved residue(s) required for the propagation of feature annotation.</text>
</comment>
<keyword evidence="4" id="KW-0533">Nickel</keyword>
<dbReference type="PANTHER" id="PTHR31611:SF0">
    <property type="entry name" value="HIGH-AFFINITY NICKEL TRANSPORT PROTEIN NIC1"/>
    <property type="match status" value="1"/>
</dbReference>
<evidence type="ECO:0000313" key="10">
    <source>
        <dbReference type="EMBL" id="WUV49797.1"/>
    </source>
</evidence>
<evidence type="ECO:0000256" key="4">
    <source>
        <dbReference type="ARBA" id="ARBA00022596"/>
    </source>
</evidence>
<reference evidence="10" key="1">
    <citation type="submission" date="2022-10" db="EMBL/GenBank/DDBJ databases">
        <title>The complete genomes of actinobacterial strains from the NBC collection.</title>
        <authorList>
            <person name="Joergensen T.S."/>
            <person name="Alvarez Arevalo M."/>
            <person name="Sterndorff E.B."/>
            <person name="Faurdal D."/>
            <person name="Vuksanovic O."/>
            <person name="Mourched A.-S."/>
            <person name="Charusanti P."/>
            <person name="Shaw S."/>
            <person name="Blin K."/>
            <person name="Weber T."/>
        </authorList>
    </citation>
    <scope>NUCLEOTIDE SEQUENCE</scope>
    <source>
        <strain evidence="10">NBC_01482</strain>
    </source>
</reference>
<evidence type="ECO:0000256" key="7">
    <source>
        <dbReference type="ARBA" id="ARBA00023136"/>
    </source>
</evidence>
<proteinExistence type="inferred from homology"/>
<dbReference type="InterPro" id="IPR011541">
    <property type="entry name" value="Ni/Co_transpt_high_affinity"/>
</dbReference>
<comment type="similarity">
    <text evidence="2 8">Belongs to the NiCoT transporter (TC 2.A.52) family.</text>
</comment>
<evidence type="ECO:0000256" key="3">
    <source>
        <dbReference type="ARBA" id="ARBA00022448"/>
    </source>
</evidence>
<gene>
    <name evidence="10" type="ORF">OG563_17330</name>
</gene>
<name>A0ABZ1Z2M1_9NOCA</name>
<evidence type="ECO:0000256" key="2">
    <source>
        <dbReference type="ARBA" id="ARBA00010892"/>
    </source>
</evidence>
<dbReference type="PANTHER" id="PTHR31611">
    <property type="entry name" value="HIGH-AFFINITY NICKEL TRANSPORT PROTEIN NIC1"/>
    <property type="match status" value="1"/>
</dbReference>
<keyword evidence="3 8" id="KW-0813">Transport</keyword>
<evidence type="ECO:0000256" key="5">
    <source>
        <dbReference type="ARBA" id="ARBA00022692"/>
    </source>
</evidence>
<evidence type="ECO:0000256" key="9">
    <source>
        <dbReference type="SAM" id="MobiDB-lite"/>
    </source>
</evidence>
<protein>
    <recommendedName>
        <fullName evidence="8">Nickel/cobalt efflux system</fullName>
    </recommendedName>
</protein>
<organism evidence="10 11">
    <name type="scientific">Nocardia vinacea</name>
    <dbReference type="NCBI Taxonomy" id="96468"/>
    <lineage>
        <taxon>Bacteria</taxon>
        <taxon>Bacillati</taxon>
        <taxon>Actinomycetota</taxon>
        <taxon>Actinomycetes</taxon>
        <taxon>Mycobacteriales</taxon>
        <taxon>Nocardiaceae</taxon>
        <taxon>Nocardia</taxon>
    </lineage>
</organism>
<dbReference type="InterPro" id="IPR004688">
    <property type="entry name" value="Ni/Co_transpt"/>
</dbReference>
<evidence type="ECO:0000256" key="6">
    <source>
        <dbReference type="ARBA" id="ARBA00022989"/>
    </source>
</evidence>
<evidence type="ECO:0000256" key="8">
    <source>
        <dbReference type="RuleBase" id="RU362101"/>
    </source>
</evidence>
<dbReference type="EMBL" id="CP109441">
    <property type="protein sequence ID" value="WUV49797.1"/>
    <property type="molecule type" value="Genomic_DNA"/>
</dbReference>
<feature type="transmembrane region" description="Helical" evidence="8">
    <location>
        <begin position="37"/>
        <end position="58"/>
    </location>
</feature>
<comment type="subcellular location">
    <subcellularLocation>
        <location evidence="8">Cell membrane</location>
        <topology evidence="8">Multi-pass membrane protein</topology>
    </subcellularLocation>
    <subcellularLocation>
        <location evidence="1">Endomembrane system</location>
        <topology evidence="1">Multi-pass membrane protein</topology>
    </subcellularLocation>
</comment>